<dbReference type="Gene3D" id="3.30.160.340">
    <property type="match status" value="1"/>
</dbReference>
<dbReference type="RefSeq" id="WP_215241266.1">
    <property type="nucleotide sequence ID" value="NZ_CAJRAF010000002.1"/>
</dbReference>
<reference evidence="7" key="1">
    <citation type="submission" date="2021-04" db="EMBL/GenBank/DDBJ databases">
        <authorList>
            <person name="Rodrigo-Torres L."/>
            <person name="Arahal R. D."/>
            <person name="Lucena T."/>
        </authorList>
    </citation>
    <scope>NUCLEOTIDE SEQUENCE</scope>
    <source>
        <strain evidence="7">CECT 9275</strain>
    </source>
</reference>
<keyword evidence="1" id="KW-0028">Amino-acid biosynthesis</keyword>
<dbReference type="CDD" id="cd07945">
    <property type="entry name" value="DRE_TIM_CMS"/>
    <property type="match status" value="1"/>
</dbReference>
<dbReference type="InterPro" id="IPR036230">
    <property type="entry name" value="LeuA_allosteric_dom_sf"/>
</dbReference>
<dbReference type="InterPro" id="IPR000891">
    <property type="entry name" value="PYR_CT"/>
</dbReference>
<sequence length="506" mass="56406">MNSRYIEIMDTTLRDGEQTSGVSFSSSEKLTIAQLLLQEVKVDRIEVASARVSEGEFQAVKKITDWARTNGFLDKIEVLTFVDGDQSINWMLQSGARVMNLLTKGSMNHLTHQLKKTPEEHFADIKNVIELAQSHDIDCNVYLEDWSNGMRSSPDYVFASLDFLTTLPVRRILLPDTLGILTPAESYTFTKLIVDRYPGQHFEFHAHNDYDLSIANVMEAIRAGAHGLHLTVNGMGERAGNAPLASTIAVIKDFMPEIETSVVEKSLYSISKLIETFSGIRIPSNKPITGESVFTQTAGIHADGDKKNNLYFSKLMPQRFGRQRLYALGKTSGKANIENNLKDLGITLSDTDLKKVTQRIIELGDRKEMVTPEDLPYIISDVLDSSAIEEKVEMVNYVLTHSKNLKPSATLQIRFGEEVFEESAQGDGQYDAFMNALKKIYVKKGIILPMLTDYAVRIPPGGNTDALCETIITWNINSKEIKTRGLDSDQAVSAIKATQKMLNLIG</sequence>
<keyword evidence="7" id="KW-0012">Acyltransferase</keyword>
<dbReference type="PANTHER" id="PTHR10277:SF57">
    <property type="entry name" value="(R)-CITRAMALATE SYNTHASE CIMA"/>
    <property type="match status" value="1"/>
</dbReference>
<evidence type="ECO:0000256" key="1">
    <source>
        <dbReference type="ARBA" id="ARBA00022605"/>
    </source>
</evidence>
<dbReference type="EMBL" id="CAJRAF010000002">
    <property type="protein sequence ID" value="CAG5011696.1"/>
    <property type="molecule type" value="Genomic_DNA"/>
</dbReference>
<organism evidence="7 8">
    <name type="scientific">Dyadobacter helix</name>
    <dbReference type="NCBI Taxonomy" id="2822344"/>
    <lineage>
        <taxon>Bacteria</taxon>
        <taxon>Pseudomonadati</taxon>
        <taxon>Bacteroidota</taxon>
        <taxon>Cytophagia</taxon>
        <taxon>Cytophagales</taxon>
        <taxon>Spirosomataceae</taxon>
        <taxon>Dyadobacter</taxon>
    </lineage>
</organism>
<evidence type="ECO:0000256" key="3">
    <source>
        <dbReference type="ARBA" id="ARBA00023211"/>
    </source>
</evidence>
<dbReference type="PROSITE" id="PS50991">
    <property type="entry name" value="PYR_CT"/>
    <property type="match status" value="1"/>
</dbReference>
<evidence type="ECO:0000259" key="6">
    <source>
        <dbReference type="PROSITE" id="PS50991"/>
    </source>
</evidence>
<keyword evidence="4" id="KW-0100">Branched-chain amino acid biosynthesis</keyword>
<evidence type="ECO:0000313" key="7">
    <source>
        <dbReference type="EMBL" id="CAG5011696.1"/>
    </source>
</evidence>
<dbReference type="PANTHER" id="PTHR10277">
    <property type="entry name" value="HOMOCITRATE SYNTHASE-RELATED"/>
    <property type="match status" value="1"/>
</dbReference>
<dbReference type="SMART" id="SM00917">
    <property type="entry name" value="LeuA_dimer"/>
    <property type="match status" value="1"/>
</dbReference>
<dbReference type="GO" id="GO:0003852">
    <property type="term" value="F:2-isopropylmalate synthase activity"/>
    <property type="evidence" value="ECO:0007669"/>
    <property type="project" value="UniProtKB-EC"/>
</dbReference>
<dbReference type="InterPro" id="IPR050073">
    <property type="entry name" value="2-IPM_HCS-like"/>
</dbReference>
<dbReference type="PROSITE" id="PS00815">
    <property type="entry name" value="AIPM_HOMOCIT_SYNTH_1"/>
    <property type="match status" value="1"/>
</dbReference>
<accession>A0A916JH20</accession>
<feature type="domain" description="Pyruvate carboxyltransferase" evidence="6">
    <location>
        <begin position="6"/>
        <end position="268"/>
    </location>
</feature>
<protein>
    <submittedName>
        <fullName evidence="7">2-isopropylmalate synthase</fullName>
        <ecNumber evidence="7">2.3.3.13</ecNumber>
    </submittedName>
</protein>
<evidence type="ECO:0000256" key="2">
    <source>
        <dbReference type="ARBA" id="ARBA00022679"/>
    </source>
</evidence>
<proteinExistence type="inferred from homology"/>
<dbReference type="SUPFAM" id="SSF51569">
    <property type="entry name" value="Aldolase"/>
    <property type="match status" value="1"/>
</dbReference>
<comment type="similarity">
    <text evidence="5">Belongs to the alpha-IPM synthase/homocitrate synthase family.</text>
</comment>
<keyword evidence="2 5" id="KW-0808">Transferase</keyword>
<evidence type="ECO:0000256" key="4">
    <source>
        <dbReference type="ARBA" id="ARBA00023304"/>
    </source>
</evidence>
<dbReference type="Pfam" id="PF08502">
    <property type="entry name" value="LeuA_dimer"/>
    <property type="match status" value="1"/>
</dbReference>
<dbReference type="InterPro" id="IPR054691">
    <property type="entry name" value="LeuA/HCS_post-cat"/>
</dbReference>
<dbReference type="EC" id="2.3.3.13" evidence="7"/>
<dbReference type="AlphaFoldDB" id="A0A916JH20"/>
<dbReference type="Gene3D" id="3.30.160.740">
    <property type="match status" value="1"/>
</dbReference>
<dbReference type="GO" id="GO:0009098">
    <property type="term" value="P:L-leucine biosynthetic process"/>
    <property type="evidence" value="ECO:0007669"/>
    <property type="project" value="InterPro"/>
</dbReference>
<dbReference type="Gene3D" id="3.20.20.70">
    <property type="entry name" value="Aldolase class I"/>
    <property type="match status" value="1"/>
</dbReference>
<dbReference type="InterPro" id="IPR013709">
    <property type="entry name" value="2-isopropylmalate_synth_dimer"/>
</dbReference>
<evidence type="ECO:0000313" key="8">
    <source>
        <dbReference type="Proteomes" id="UP000680038"/>
    </source>
</evidence>
<dbReference type="SUPFAM" id="SSF110921">
    <property type="entry name" value="2-isopropylmalate synthase LeuA, allosteric (dimerisation) domain"/>
    <property type="match status" value="1"/>
</dbReference>
<name>A0A916JH20_9BACT</name>
<comment type="caution">
    <text evidence="7">The sequence shown here is derived from an EMBL/GenBank/DDBJ whole genome shotgun (WGS) entry which is preliminary data.</text>
</comment>
<evidence type="ECO:0000256" key="5">
    <source>
        <dbReference type="RuleBase" id="RU003523"/>
    </source>
</evidence>
<dbReference type="Pfam" id="PF22617">
    <property type="entry name" value="HCS_D2"/>
    <property type="match status" value="1"/>
</dbReference>
<keyword evidence="3" id="KW-0464">Manganese</keyword>
<dbReference type="InterPro" id="IPR013785">
    <property type="entry name" value="Aldolase_TIM"/>
</dbReference>
<dbReference type="Proteomes" id="UP000680038">
    <property type="component" value="Unassembled WGS sequence"/>
</dbReference>
<dbReference type="InterPro" id="IPR002034">
    <property type="entry name" value="AIPM/Hcit_synth_CS"/>
</dbReference>
<dbReference type="Pfam" id="PF00682">
    <property type="entry name" value="HMGL-like"/>
    <property type="match status" value="1"/>
</dbReference>
<gene>
    <name evidence="7" type="primary">leuA_2</name>
    <name evidence="7" type="ORF">DYBT9275_05003</name>
</gene>
<keyword evidence="8" id="KW-1185">Reference proteome</keyword>